<protein>
    <submittedName>
        <fullName evidence="3">Uncharacterized protein</fullName>
    </submittedName>
</protein>
<dbReference type="InterPro" id="IPR046459">
    <property type="entry name" value="Caps_syn_GfcC_N"/>
</dbReference>
<dbReference type="Gene3D" id="3.10.560.10">
    <property type="entry name" value="Outer membrane lipoprotein wza domain like"/>
    <property type="match status" value="1"/>
</dbReference>
<dbReference type="STRING" id="1195246.AGRI_04587"/>
<feature type="domain" description="Capsule biosynthesis GfcC-like C-terminal" evidence="1">
    <location>
        <begin position="166"/>
        <end position="252"/>
    </location>
</feature>
<comment type="caution">
    <text evidence="3">The sequence shown here is derived from an EMBL/GenBank/DDBJ whole genome shotgun (WGS) entry which is preliminary data.</text>
</comment>
<dbReference type="RefSeq" id="WP_008983839.1">
    <property type="nucleotide sequence ID" value="NZ_AKKU01000011.1"/>
</dbReference>
<proteinExistence type="predicted"/>
<evidence type="ECO:0000259" key="2">
    <source>
        <dbReference type="Pfam" id="PF20616"/>
    </source>
</evidence>
<dbReference type="PATRIC" id="fig|1195246.3.peg.903"/>
<feature type="domain" description="Capsule biosynthesis GfcC-like N-terminal" evidence="2">
    <location>
        <begin position="43"/>
        <end position="150"/>
    </location>
</feature>
<name>I9P3H0_9ALTE</name>
<dbReference type="eggNOG" id="ENOG5032UE1">
    <property type="taxonomic scope" value="Bacteria"/>
</dbReference>
<gene>
    <name evidence="3" type="ORF">AGRI_04587</name>
</gene>
<evidence type="ECO:0000313" key="4">
    <source>
        <dbReference type="Proteomes" id="UP000035062"/>
    </source>
</evidence>
<organism evidence="3 4">
    <name type="scientific">Alishewanella agri BL06</name>
    <dbReference type="NCBI Taxonomy" id="1195246"/>
    <lineage>
        <taxon>Bacteria</taxon>
        <taxon>Pseudomonadati</taxon>
        <taxon>Pseudomonadota</taxon>
        <taxon>Gammaproteobacteria</taxon>
        <taxon>Alteromonadales</taxon>
        <taxon>Alteromonadaceae</taxon>
        <taxon>Alishewanella</taxon>
    </lineage>
</organism>
<dbReference type="Pfam" id="PF06251">
    <property type="entry name" value="Caps_syn_GfcC_C"/>
    <property type="match status" value="1"/>
</dbReference>
<evidence type="ECO:0000313" key="3">
    <source>
        <dbReference type="EMBL" id="EIW89349.1"/>
    </source>
</evidence>
<reference evidence="3 4" key="1">
    <citation type="journal article" date="2012" name="J. Bacteriol.">
        <title>Genome Sequence of Pectin-Degrading Alishewanella agri, Isolated from Landfill Soil.</title>
        <authorList>
            <person name="Kim J."/>
            <person name="Jung J."/>
            <person name="Sung J.S."/>
            <person name="Chun J."/>
            <person name="Park W."/>
        </authorList>
    </citation>
    <scope>NUCLEOTIDE SEQUENCE [LARGE SCALE GENOMIC DNA]</scope>
    <source>
        <strain evidence="3 4">BL06</strain>
    </source>
</reference>
<dbReference type="Proteomes" id="UP000035062">
    <property type="component" value="Unassembled WGS sequence"/>
</dbReference>
<dbReference type="EMBL" id="AKKU01000011">
    <property type="protein sequence ID" value="EIW89349.1"/>
    <property type="molecule type" value="Genomic_DNA"/>
</dbReference>
<keyword evidence="4" id="KW-1185">Reference proteome</keyword>
<dbReference type="AlphaFoldDB" id="I9P3H0"/>
<dbReference type="InterPro" id="IPR010425">
    <property type="entry name" value="Caps_synth_GfcC-like_C"/>
</dbReference>
<accession>I9P3H0</accession>
<sequence length="253" mass="28270">MSIKEFFLLTLLAVATTDLTAMEQSDALTTDAKVEVRVNSTLYAFEQLPTLAEVLEPVALKQQWYWPASKLFRLNTVSLEPQRQVLLTKLQHIASNSTPEQQNVLLALQAEVSGWQLAERVLITVDYDLARIAPAKNPRFTPGTYQLLLNERPSYLSFVGAISSSVRLAYQPATSLNEYIKNIRLSSFADTANLYVVKPNGEVVKAGVQLWQSSQLQPEPGAMVIIPFQVGWLSDEMAEINELLITLAVNRVY</sequence>
<evidence type="ECO:0000259" key="1">
    <source>
        <dbReference type="Pfam" id="PF06251"/>
    </source>
</evidence>
<dbReference type="Pfam" id="PF20616">
    <property type="entry name" value="Caps_syn_GfcC_N"/>
    <property type="match status" value="1"/>
</dbReference>